<dbReference type="SMART" id="SM00346">
    <property type="entry name" value="HTH_ICLR"/>
    <property type="match status" value="1"/>
</dbReference>
<evidence type="ECO:0000256" key="2">
    <source>
        <dbReference type="ARBA" id="ARBA00023125"/>
    </source>
</evidence>
<sequence>MEKKYWVPALERADKVLDLIAYRPHKYRLIDLSKELDMNKSSLFSLLNTLESLGWVKKDKDDTYSLGMRFGLFSTLYVSQFDFVDTFLVESEITVSNLGETVQLSVLDGTEILYVAKKEGSSPIRVVSGPGMRFPAHATAMGKVLLSKYEYHELEELYAGKKMEAKTPYTIQTLDELWQQIRSFKENGYIREFQEAVEGFTCISVPIRNSKGEMIAAVSVTMLPVNWERKQKQVEQEILDLARRISLKAGYSITQNT</sequence>
<keyword evidence="7" id="KW-1185">Reference proteome</keyword>
<dbReference type="InterPro" id="IPR050707">
    <property type="entry name" value="HTH_MetabolicPath_Reg"/>
</dbReference>
<keyword evidence="1" id="KW-0805">Transcription regulation</keyword>
<gene>
    <name evidence="6" type="ORF">ACFSFW_15605</name>
</gene>
<keyword evidence="3" id="KW-0804">Transcription</keyword>
<dbReference type="Gene3D" id="3.30.450.40">
    <property type="match status" value="1"/>
</dbReference>
<dbReference type="RefSeq" id="WP_388039609.1">
    <property type="nucleotide sequence ID" value="NZ_JBHUEK010000025.1"/>
</dbReference>
<evidence type="ECO:0000256" key="3">
    <source>
        <dbReference type="ARBA" id="ARBA00023163"/>
    </source>
</evidence>
<dbReference type="PROSITE" id="PS51077">
    <property type="entry name" value="HTH_ICLR"/>
    <property type="match status" value="1"/>
</dbReference>
<evidence type="ECO:0000256" key="1">
    <source>
        <dbReference type="ARBA" id="ARBA00023015"/>
    </source>
</evidence>
<dbReference type="InterPro" id="IPR005471">
    <property type="entry name" value="Tscrpt_reg_IclR_N"/>
</dbReference>
<feature type="domain" description="IclR-ED" evidence="5">
    <location>
        <begin position="69"/>
        <end position="251"/>
    </location>
</feature>
<keyword evidence="2" id="KW-0238">DNA-binding</keyword>
<proteinExistence type="predicted"/>
<comment type="caution">
    <text evidence="6">The sequence shown here is derived from an EMBL/GenBank/DDBJ whole genome shotgun (WGS) entry which is preliminary data.</text>
</comment>
<evidence type="ECO:0000313" key="7">
    <source>
        <dbReference type="Proteomes" id="UP001597227"/>
    </source>
</evidence>
<dbReference type="Pfam" id="PF01614">
    <property type="entry name" value="IclR_C"/>
    <property type="match status" value="1"/>
</dbReference>
<dbReference type="PROSITE" id="PS51078">
    <property type="entry name" value="ICLR_ED"/>
    <property type="match status" value="1"/>
</dbReference>
<evidence type="ECO:0000313" key="6">
    <source>
        <dbReference type="EMBL" id="MFD1780092.1"/>
    </source>
</evidence>
<name>A0ABW4MQ57_9BACI</name>
<dbReference type="InterPro" id="IPR036388">
    <property type="entry name" value="WH-like_DNA-bd_sf"/>
</dbReference>
<evidence type="ECO:0000259" key="5">
    <source>
        <dbReference type="PROSITE" id="PS51078"/>
    </source>
</evidence>
<evidence type="ECO:0000259" key="4">
    <source>
        <dbReference type="PROSITE" id="PS51077"/>
    </source>
</evidence>
<reference evidence="7" key="1">
    <citation type="journal article" date="2019" name="Int. J. Syst. Evol. Microbiol.">
        <title>The Global Catalogue of Microorganisms (GCM) 10K type strain sequencing project: providing services to taxonomists for standard genome sequencing and annotation.</title>
        <authorList>
            <consortium name="The Broad Institute Genomics Platform"/>
            <consortium name="The Broad Institute Genome Sequencing Center for Infectious Disease"/>
            <person name="Wu L."/>
            <person name="Ma J."/>
        </authorList>
    </citation>
    <scope>NUCLEOTIDE SEQUENCE [LARGE SCALE GENOMIC DNA]</scope>
    <source>
        <strain evidence="7">CCUG 15531</strain>
    </source>
</reference>
<dbReference type="Gene3D" id="1.10.10.10">
    <property type="entry name" value="Winged helix-like DNA-binding domain superfamily/Winged helix DNA-binding domain"/>
    <property type="match status" value="1"/>
</dbReference>
<dbReference type="SUPFAM" id="SSF55781">
    <property type="entry name" value="GAF domain-like"/>
    <property type="match status" value="1"/>
</dbReference>
<dbReference type="EMBL" id="JBHUEK010000025">
    <property type="protein sequence ID" value="MFD1780092.1"/>
    <property type="molecule type" value="Genomic_DNA"/>
</dbReference>
<dbReference type="PANTHER" id="PTHR30136">
    <property type="entry name" value="HELIX-TURN-HELIX TRANSCRIPTIONAL REGULATOR, ICLR FAMILY"/>
    <property type="match status" value="1"/>
</dbReference>
<dbReference type="InterPro" id="IPR014757">
    <property type="entry name" value="Tscrpt_reg_IclR_C"/>
</dbReference>
<dbReference type="PANTHER" id="PTHR30136:SF35">
    <property type="entry name" value="HTH-TYPE TRANSCRIPTIONAL REGULATOR RV1719"/>
    <property type="match status" value="1"/>
</dbReference>
<accession>A0ABW4MQ57</accession>
<dbReference type="Pfam" id="PF09339">
    <property type="entry name" value="HTH_IclR"/>
    <property type="match status" value="1"/>
</dbReference>
<protein>
    <submittedName>
        <fullName evidence="6">IclR family transcriptional regulator</fullName>
    </submittedName>
</protein>
<organism evidence="6 7">
    <name type="scientific">Fredinandcohnia salidurans</name>
    <dbReference type="NCBI Taxonomy" id="2595041"/>
    <lineage>
        <taxon>Bacteria</taxon>
        <taxon>Bacillati</taxon>
        <taxon>Bacillota</taxon>
        <taxon>Bacilli</taxon>
        <taxon>Bacillales</taxon>
        <taxon>Bacillaceae</taxon>
        <taxon>Fredinandcohnia</taxon>
    </lineage>
</organism>
<dbReference type="InterPro" id="IPR036390">
    <property type="entry name" value="WH_DNA-bd_sf"/>
</dbReference>
<dbReference type="SUPFAM" id="SSF46785">
    <property type="entry name" value="Winged helix' DNA-binding domain"/>
    <property type="match status" value="1"/>
</dbReference>
<feature type="domain" description="HTH iclR-type" evidence="4">
    <location>
        <begin position="7"/>
        <end position="68"/>
    </location>
</feature>
<dbReference type="Proteomes" id="UP001597227">
    <property type="component" value="Unassembled WGS sequence"/>
</dbReference>
<dbReference type="InterPro" id="IPR029016">
    <property type="entry name" value="GAF-like_dom_sf"/>
</dbReference>